<feature type="signal peptide" evidence="11">
    <location>
        <begin position="1"/>
        <end position="16"/>
    </location>
</feature>
<dbReference type="STRING" id="294747.C5MCW9"/>
<evidence type="ECO:0000256" key="2">
    <source>
        <dbReference type="ARBA" id="ARBA00008203"/>
    </source>
</evidence>
<evidence type="ECO:0000256" key="6">
    <source>
        <dbReference type="ARBA" id="ARBA00022824"/>
    </source>
</evidence>
<keyword evidence="4 10" id="KW-0812">Transmembrane</keyword>
<organism evidence="12 13">
    <name type="scientific">Candida tropicalis (strain ATCC MYA-3404 / T1)</name>
    <name type="common">Yeast</name>
    <dbReference type="NCBI Taxonomy" id="294747"/>
    <lineage>
        <taxon>Eukaryota</taxon>
        <taxon>Fungi</taxon>
        <taxon>Dikarya</taxon>
        <taxon>Ascomycota</taxon>
        <taxon>Saccharomycotina</taxon>
        <taxon>Pichiomycetes</taxon>
        <taxon>Debaryomycetaceae</taxon>
        <taxon>Candida/Lodderomyces clade</taxon>
        <taxon>Candida</taxon>
    </lineage>
</organism>
<dbReference type="KEGG" id="ctp:CTRG_04070"/>
<proteinExistence type="inferred from homology"/>
<comment type="subcellular location">
    <subcellularLocation>
        <location evidence="1">Endoplasmic reticulum membrane</location>
        <topology evidence="1">Single-pass type I membrane protein</topology>
    </subcellularLocation>
</comment>
<evidence type="ECO:0000256" key="4">
    <source>
        <dbReference type="ARBA" id="ARBA00022692"/>
    </source>
</evidence>
<keyword evidence="8 10" id="KW-0472">Membrane</keyword>
<dbReference type="PANTHER" id="PTHR28285">
    <property type="entry name" value="PROTEIN BIG1"/>
    <property type="match status" value="1"/>
</dbReference>
<dbReference type="PANTHER" id="PTHR28285:SF1">
    <property type="entry name" value="PROTEIN BIG1"/>
    <property type="match status" value="1"/>
</dbReference>
<feature type="transmembrane region" description="Helical" evidence="10">
    <location>
        <begin position="274"/>
        <end position="294"/>
    </location>
</feature>
<dbReference type="RefSeq" id="XP_002549773.1">
    <property type="nucleotide sequence ID" value="XM_002549727.1"/>
</dbReference>
<dbReference type="HOGENOM" id="CLU_067894_0_0_1"/>
<feature type="chain" id="PRO_5002955566" description="Protein BIG1" evidence="11">
    <location>
        <begin position="17"/>
        <end position="322"/>
    </location>
</feature>
<dbReference type="EMBL" id="GG692399">
    <property type="protein sequence ID" value="EER32399.1"/>
    <property type="molecule type" value="Genomic_DNA"/>
</dbReference>
<evidence type="ECO:0000256" key="8">
    <source>
        <dbReference type="ARBA" id="ARBA00023136"/>
    </source>
</evidence>
<dbReference type="GO" id="GO:0006078">
    <property type="term" value="P:(1-&gt;6)-beta-D-glucan biosynthetic process"/>
    <property type="evidence" value="ECO:0007669"/>
    <property type="project" value="TreeGrafter"/>
</dbReference>
<evidence type="ECO:0000256" key="10">
    <source>
        <dbReference type="SAM" id="Phobius"/>
    </source>
</evidence>
<keyword evidence="13" id="KW-1185">Reference proteome</keyword>
<dbReference type="InterPro" id="IPR037654">
    <property type="entry name" value="Big1"/>
</dbReference>
<dbReference type="VEuPathDB" id="FungiDB:CTRG_04070"/>
<keyword evidence="7 10" id="KW-1133">Transmembrane helix</keyword>
<keyword evidence="5 11" id="KW-0732">Signal</keyword>
<sequence>MRVLYLLALFLPLVTCRVTPLLVASHKLVRGLKQEINPSNLAVHNVTSVTNMLKKLITDCSSDAYLIINLPGLTYQDLTTVNKDQWPFLRKYLYMASTLVGLPRVEANLDLDFLEQYIINTCEAETVNVFQSHEEVVDYYDVRTRVIRMDLAPLSENDEDIRTSQIYDCDQLIRKILRKLPSPHYSIIFTSLNPGVIHPIPKHIMQQDPDSFEIFSDILNDPINNQEVEKNDRFHKVEPDLNPIRHSNDKYIRNKKKDEIHLFDYELWTKNEKLVTTIFVMVVSLFMMKIVSFLKTLKQKFLEYNQNKAKKGIITSTDKKKD</sequence>
<keyword evidence="6" id="KW-0256">Endoplasmic reticulum</keyword>
<gene>
    <name evidence="12" type="ORF">CTRG_04070</name>
</gene>
<accession>C5MCW9</accession>
<name>C5MCW9_CANTT</name>
<evidence type="ECO:0000256" key="3">
    <source>
        <dbReference type="ARBA" id="ARBA00022089"/>
    </source>
</evidence>
<dbReference type="OrthoDB" id="9985059at2759"/>
<evidence type="ECO:0000313" key="13">
    <source>
        <dbReference type="Proteomes" id="UP000002037"/>
    </source>
</evidence>
<evidence type="ECO:0000256" key="1">
    <source>
        <dbReference type="ARBA" id="ARBA00004115"/>
    </source>
</evidence>
<comment type="similarity">
    <text evidence="2">Belongs to the BIG1 family.</text>
</comment>
<evidence type="ECO:0000313" key="12">
    <source>
        <dbReference type="EMBL" id="EER32399.1"/>
    </source>
</evidence>
<evidence type="ECO:0000256" key="11">
    <source>
        <dbReference type="SAM" id="SignalP"/>
    </source>
</evidence>
<dbReference type="eggNOG" id="ENOG502RXHV">
    <property type="taxonomic scope" value="Eukaryota"/>
</dbReference>
<dbReference type="GO" id="GO:0009272">
    <property type="term" value="P:fungal-type cell wall biogenesis"/>
    <property type="evidence" value="ECO:0007669"/>
    <property type="project" value="TreeGrafter"/>
</dbReference>
<dbReference type="Proteomes" id="UP000002037">
    <property type="component" value="Unassembled WGS sequence"/>
</dbReference>
<evidence type="ECO:0000256" key="7">
    <source>
        <dbReference type="ARBA" id="ARBA00022989"/>
    </source>
</evidence>
<evidence type="ECO:0000256" key="5">
    <source>
        <dbReference type="ARBA" id="ARBA00022729"/>
    </source>
</evidence>
<dbReference type="GeneID" id="8297048"/>
<evidence type="ECO:0000256" key="9">
    <source>
        <dbReference type="ARBA" id="ARBA00023316"/>
    </source>
</evidence>
<protein>
    <recommendedName>
        <fullName evidence="3">Protein BIG1</fullName>
    </recommendedName>
</protein>
<keyword evidence="9" id="KW-0961">Cell wall biogenesis/degradation</keyword>
<reference evidence="12 13" key="1">
    <citation type="journal article" date="2009" name="Nature">
        <title>Evolution of pathogenicity and sexual reproduction in eight Candida genomes.</title>
        <authorList>
            <person name="Butler G."/>
            <person name="Rasmussen M.D."/>
            <person name="Lin M.F."/>
            <person name="Santos M.A."/>
            <person name="Sakthikumar S."/>
            <person name="Munro C.A."/>
            <person name="Rheinbay E."/>
            <person name="Grabherr M."/>
            <person name="Forche A."/>
            <person name="Reedy J.L."/>
            <person name="Agrafioti I."/>
            <person name="Arnaud M.B."/>
            <person name="Bates S."/>
            <person name="Brown A.J."/>
            <person name="Brunke S."/>
            <person name="Costanzo M.C."/>
            <person name="Fitzpatrick D.A."/>
            <person name="de Groot P.W."/>
            <person name="Harris D."/>
            <person name="Hoyer L.L."/>
            <person name="Hube B."/>
            <person name="Klis F.M."/>
            <person name="Kodira C."/>
            <person name="Lennard N."/>
            <person name="Logue M.E."/>
            <person name="Martin R."/>
            <person name="Neiman A.M."/>
            <person name="Nikolaou E."/>
            <person name="Quail M.A."/>
            <person name="Quinn J."/>
            <person name="Santos M.C."/>
            <person name="Schmitzberger F.F."/>
            <person name="Sherlock G."/>
            <person name="Shah P."/>
            <person name="Silverstein K.A."/>
            <person name="Skrzypek M.S."/>
            <person name="Soll D."/>
            <person name="Staggs R."/>
            <person name="Stansfield I."/>
            <person name="Stumpf M.P."/>
            <person name="Sudbery P.E."/>
            <person name="Srikantha T."/>
            <person name="Zeng Q."/>
            <person name="Berman J."/>
            <person name="Berriman M."/>
            <person name="Heitman J."/>
            <person name="Gow N.A."/>
            <person name="Lorenz M.C."/>
            <person name="Birren B.W."/>
            <person name="Kellis M."/>
            <person name="Cuomo C.A."/>
        </authorList>
    </citation>
    <scope>NUCLEOTIDE SEQUENCE [LARGE SCALE GENOMIC DNA]</scope>
    <source>
        <strain evidence="13">ATCC MYA-3404 / T1</strain>
    </source>
</reference>
<dbReference type="GO" id="GO:0071555">
    <property type="term" value="P:cell wall organization"/>
    <property type="evidence" value="ECO:0007669"/>
    <property type="project" value="UniProtKB-KW"/>
</dbReference>
<dbReference type="GO" id="GO:0005789">
    <property type="term" value="C:endoplasmic reticulum membrane"/>
    <property type="evidence" value="ECO:0007669"/>
    <property type="project" value="UniProtKB-SubCell"/>
</dbReference>
<dbReference type="AlphaFoldDB" id="C5MCW9"/>